<keyword evidence="2" id="KW-0328">Glycosyltransferase</keyword>
<accession>A0A2H5XES1</accession>
<reference evidence="3" key="1">
    <citation type="submission" date="2017-09" db="EMBL/GenBank/DDBJ databases">
        <title>Metaegenomics of thermophilic ammonia-oxidizing enrichment culture.</title>
        <authorList>
            <person name="Kato S."/>
            <person name="Suzuki K."/>
        </authorList>
    </citation>
    <scope>NUCLEOTIDE SEQUENCE [LARGE SCALE GENOMIC DNA]</scope>
</reference>
<organism evidence="2 3">
    <name type="scientific">Candidatus Fervidibacter japonicus</name>
    <dbReference type="NCBI Taxonomy" id="2035412"/>
    <lineage>
        <taxon>Bacteria</taxon>
        <taxon>Candidatus Fervidibacterota</taxon>
        <taxon>Candidatus Fervidibacter</taxon>
    </lineage>
</organism>
<dbReference type="GO" id="GO:0102096">
    <property type="term" value="F:decaprenyl-N-acetyl-alpha-D-glucosaminyl-pyrophosphate:dTDP-alpha-L-rhamnose rhamnosyltransferase activity"/>
    <property type="evidence" value="ECO:0007669"/>
    <property type="project" value="UniProtKB-EC"/>
</dbReference>
<dbReference type="PANTHER" id="PTHR43179">
    <property type="entry name" value="RHAMNOSYLTRANSFERASE WBBL"/>
    <property type="match status" value="1"/>
</dbReference>
<dbReference type="InterPro" id="IPR001173">
    <property type="entry name" value="Glyco_trans_2-like"/>
</dbReference>
<name>A0A2H5XES1_9BACT</name>
<dbReference type="Pfam" id="PF00535">
    <property type="entry name" value="Glycos_transf_2"/>
    <property type="match status" value="1"/>
</dbReference>
<protein>
    <submittedName>
        <fullName evidence="2">N-acetylglucosaminyl-diphospho-decaprenol L-rhamnosyltransferase</fullName>
        <ecNumber evidence="2">2.4.1.289</ecNumber>
    </submittedName>
</protein>
<evidence type="ECO:0000313" key="3">
    <source>
        <dbReference type="Proteomes" id="UP000236173"/>
    </source>
</evidence>
<keyword evidence="2" id="KW-0808">Transferase</keyword>
<dbReference type="SUPFAM" id="SSF53448">
    <property type="entry name" value="Nucleotide-diphospho-sugar transferases"/>
    <property type="match status" value="1"/>
</dbReference>
<dbReference type="Proteomes" id="UP000236173">
    <property type="component" value="Unassembled WGS sequence"/>
</dbReference>
<gene>
    <name evidence="2" type="primary">wbbL_3</name>
    <name evidence="2" type="ORF">HRbin17_02202</name>
</gene>
<feature type="domain" description="Glycosyltransferase 2-like" evidence="1">
    <location>
        <begin position="6"/>
        <end position="188"/>
    </location>
</feature>
<evidence type="ECO:0000259" key="1">
    <source>
        <dbReference type="Pfam" id="PF00535"/>
    </source>
</evidence>
<dbReference type="EC" id="2.4.1.289" evidence="2"/>
<evidence type="ECO:0000313" key="2">
    <source>
        <dbReference type="EMBL" id="GBC99672.1"/>
    </source>
</evidence>
<dbReference type="CDD" id="cd04186">
    <property type="entry name" value="GT_2_like_c"/>
    <property type="match status" value="1"/>
</dbReference>
<dbReference type="Gene3D" id="3.90.550.10">
    <property type="entry name" value="Spore Coat Polysaccharide Biosynthesis Protein SpsA, Chain A"/>
    <property type="match status" value="1"/>
</dbReference>
<dbReference type="EMBL" id="BEHT01000034">
    <property type="protein sequence ID" value="GBC99672.1"/>
    <property type="molecule type" value="Genomic_DNA"/>
</dbReference>
<dbReference type="AlphaFoldDB" id="A0A2H5XES1"/>
<sequence>MHPFVSVIVVTYNAAAVIADCLRSVERAGTHAGVRWETIVVDNASTDGTAAIVRQLGDGHLICHAENRGFAAGVNAGAQVARGDWLLVLNPDCELDAQALAAFCTFIQSPAAHHPPVAVVGFQLLHPDGQLQPSGRRFPTTGEFVLAALGWHRVVNARWFAGRDFTRVQDVDEVSGAAFAVRRDAFAQVGGMDDGFFLFFEELDLCRRLKSAGWRIVYLPTAKVRHRWGASVSQVPALARLAQQHSALRYFRKHHGCAAAMAVRMALLLQQFARFLRRPQRWHLISFALLLSPQKPFAVWRTRLCG</sequence>
<proteinExistence type="predicted"/>
<comment type="caution">
    <text evidence="2">The sequence shown here is derived from an EMBL/GenBank/DDBJ whole genome shotgun (WGS) entry which is preliminary data.</text>
</comment>
<dbReference type="InterPro" id="IPR029044">
    <property type="entry name" value="Nucleotide-diphossugar_trans"/>
</dbReference>
<dbReference type="PANTHER" id="PTHR43179:SF7">
    <property type="entry name" value="RHAMNOSYLTRANSFERASE WBBL"/>
    <property type="match status" value="1"/>
</dbReference>